<keyword evidence="2" id="KW-1185">Reference proteome</keyword>
<dbReference type="PIRSF" id="PIRSF017393">
    <property type="entry name" value="MTase_SAV2177"/>
    <property type="match status" value="1"/>
</dbReference>
<proteinExistence type="predicted"/>
<dbReference type="RefSeq" id="WP_307855376.1">
    <property type="nucleotide sequence ID" value="NZ_JAGINW010000001.1"/>
</dbReference>
<dbReference type="Pfam" id="PF04672">
    <property type="entry name" value="Methyltransf_19"/>
    <property type="match status" value="1"/>
</dbReference>
<name>A0ABS4TR84_9PSEU</name>
<evidence type="ECO:0000313" key="1">
    <source>
        <dbReference type="EMBL" id="MBP2326423.1"/>
    </source>
</evidence>
<evidence type="ECO:0000313" key="2">
    <source>
        <dbReference type="Proteomes" id="UP001519332"/>
    </source>
</evidence>
<evidence type="ECO:0008006" key="3">
    <source>
        <dbReference type="Google" id="ProtNLM"/>
    </source>
</evidence>
<dbReference type="Proteomes" id="UP001519332">
    <property type="component" value="Unassembled WGS sequence"/>
</dbReference>
<sequence>MRSHTLGVIEKLKYVRPRRVQVADFEGNRESPSAIDPNRPNVARIFNALLGGKDNYQVDRDVRDRLLERAPALGDLAWDVRSFVGRVTRFLARDAGIHQFLDCAPGLSNDENTHEVAQRLNREATVVYTATDPVVIAHGRALLADNDRTHSVEADFRYPNQVFEHPDVRKYLDLSEPVAVFHVGTVQYVSDTRRPAEIIAGYADRIPSGSYIVLAHAYDPEDGSFTPELREIYQNSSVGLGYFRSRTEILSYLDGLELVEPGLVAVSDWWPDGPRLKEQDPVQRLALGAVARKP</sequence>
<dbReference type="Gene3D" id="3.40.50.150">
    <property type="entry name" value="Vaccinia Virus protein VP39"/>
    <property type="match status" value="1"/>
</dbReference>
<dbReference type="SUPFAM" id="SSF53335">
    <property type="entry name" value="S-adenosyl-L-methionine-dependent methyltransferases"/>
    <property type="match status" value="1"/>
</dbReference>
<comment type="caution">
    <text evidence="1">The sequence shown here is derived from an EMBL/GenBank/DDBJ whole genome shotgun (WGS) entry which is preliminary data.</text>
</comment>
<accession>A0ABS4TR84</accession>
<dbReference type="EMBL" id="JAGINW010000001">
    <property type="protein sequence ID" value="MBP2326423.1"/>
    <property type="molecule type" value="Genomic_DNA"/>
</dbReference>
<reference evidence="1 2" key="1">
    <citation type="submission" date="2021-03" db="EMBL/GenBank/DDBJ databases">
        <title>Sequencing the genomes of 1000 actinobacteria strains.</title>
        <authorList>
            <person name="Klenk H.-P."/>
        </authorList>
    </citation>
    <scope>NUCLEOTIDE SEQUENCE [LARGE SCALE GENOMIC DNA]</scope>
    <source>
        <strain evidence="1 2">DSM 46670</strain>
    </source>
</reference>
<protein>
    <recommendedName>
        <fullName evidence="3">S-adenosyl methyltransferase</fullName>
    </recommendedName>
</protein>
<gene>
    <name evidence="1" type="ORF">JOF56_006808</name>
</gene>
<dbReference type="InterPro" id="IPR006764">
    <property type="entry name" value="SAM_dep_MeTrfase_SAV2177_type"/>
</dbReference>
<dbReference type="InterPro" id="IPR029063">
    <property type="entry name" value="SAM-dependent_MTases_sf"/>
</dbReference>
<organism evidence="1 2">
    <name type="scientific">Kibdelosporangium banguiense</name>
    <dbReference type="NCBI Taxonomy" id="1365924"/>
    <lineage>
        <taxon>Bacteria</taxon>
        <taxon>Bacillati</taxon>
        <taxon>Actinomycetota</taxon>
        <taxon>Actinomycetes</taxon>
        <taxon>Pseudonocardiales</taxon>
        <taxon>Pseudonocardiaceae</taxon>
        <taxon>Kibdelosporangium</taxon>
    </lineage>
</organism>